<keyword evidence="1" id="KW-0472">Membrane</keyword>
<gene>
    <name evidence="2" type="ORF">Tsubulata_044054</name>
</gene>
<accession>A0A9Q0GM68</accession>
<evidence type="ECO:0000256" key="1">
    <source>
        <dbReference type="SAM" id="Phobius"/>
    </source>
</evidence>
<reference evidence="2" key="2">
    <citation type="journal article" date="2023" name="Plants (Basel)">
        <title>Annotation of the Turnera subulata (Passifloraceae) Draft Genome Reveals the S-Locus Evolved after the Divergence of Turneroideae from Passifloroideae in a Stepwise Manner.</title>
        <authorList>
            <person name="Henning P.M."/>
            <person name="Roalson E.H."/>
            <person name="Mir W."/>
            <person name="McCubbin A.G."/>
            <person name="Shore J.S."/>
        </authorList>
    </citation>
    <scope>NUCLEOTIDE SEQUENCE</scope>
    <source>
        <strain evidence="2">F60SS</strain>
    </source>
</reference>
<keyword evidence="3" id="KW-1185">Reference proteome</keyword>
<name>A0A9Q0GM68_9ROSI</name>
<feature type="transmembrane region" description="Helical" evidence="1">
    <location>
        <begin position="40"/>
        <end position="62"/>
    </location>
</feature>
<protein>
    <submittedName>
        <fullName evidence="2">Uncharacterized protein</fullName>
    </submittedName>
</protein>
<dbReference type="Proteomes" id="UP001141552">
    <property type="component" value="Unassembled WGS sequence"/>
</dbReference>
<proteinExistence type="predicted"/>
<keyword evidence="1" id="KW-0812">Transmembrane</keyword>
<sequence length="159" mass="18398">MKVYSGQRAGGIKRHSLDCFIRRRTIKCLKMGKWFLNTNFISFFAFVPLTVIQTLVMCMHYCKLCRLMMNQYSQSHNQDKFRASITVGLPTIRSFVAVGTGATKLVSLLVESYRKDHKKLKGMQRVALAIEPGRRRKLISSQSPTLFLLQLRWYLFGID</sequence>
<comment type="caution">
    <text evidence="2">The sequence shown here is derived from an EMBL/GenBank/DDBJ whole genome shotgun (WGS) entry which is preliminary data.</text>
</comment>
<evidence type="ECO:0000313" key="3">
    <source>
        <dbReference type="Proteomes" id="UP001141552"/>
    </source>
</evidence>
<dbReference type="AlphaFoldDB" id="A0A9Q0GM68"/>
<keyword evidence="1" id="KW-1133">Transmembrane helix</keyword>
<organism evidence="2 3">
    <name type="scientific">Turnera subulata</name>
    <dbReference type="NCBI Taxonomy" id="218843"/>
    <lineage>
        <taxon>Eukaryota</taxon>
        <taxon>Viridiplantae</taxon>
        <taxon>Streptophyta</taxon>
        <taxon>Embryophyta</taxon>
        <taxon>Tracheophyta</taxon>
        <taxon>Spermatophyta</taxon>
        <taxon>Magnoliopsida</taxon>
        <taxon>eudicotyledons</taxon>
        <taxon>Gunneridae</taxon>
        <taxon>Pentapetalae</taxon>
        <taxon>rosids</taxon>
        <taxon>fabids</taxon>
        <taxon>Malpighiales</taxon>
        <taxon>Passifloraceae</taxon>
        <taxon>Turnera</taxon>
    </lineage>
</organism>
<dbReference type="EMBL" id="JAKUCV010000063">
    <property type="protein sequence ID" value="KAJ4851392.1"/>
    <property type="molecule type" value="Genomic_DNA"/>
</dbReference>
<evidence type="ECO:0000313" key="2">
    <source>
        <dbReference type="EMBL" id="KAJ4851392.1"/>
    </source>
</evidence>
<reference evidence="2" key="1">
    <citation type="submission" date="2022-02" db="EMBL/GenBank/DDBJ databases">
        <authorList>
            <person name="Henning P.M."/>
            <person name="McCubbin A.G."/>
            <person name="Shore J.S."/>
        </authorList>
    </citation>
    <scope>NUCLEOTIDE SEQUENCE</scope>
    <source>
        <strain evidence="2">F60SS</strain>
        <tissue evidence="2">Leaves</tissue>
    </source>
</reference>
<dbReference type="OrthoDB" id="18982at2759"/>